<sequence>MEDFLGDKYKIKQKGKVEAEEVLKSLAKLWDKTQHKGYIEVAYQVAELSGLLDKYRKEWDKWDGDVLSPDLESGRLLQDRQAYLTRWTEETEKLMRVEGKLILRKFLD</sequence>
<evidence type="ECO:0000313" key="2">
    <source>
        <dbReference type="Proteomes" id="UP000214588"/>
    </source>
</evidence>
<reference evidence="1 2" key="1">
    <citation type="submission" date="2017-06" db="EMBL/GenBank/DDBJ databases">
        <title>Draft Genome Sequence of Natranaerobius trueperi halophilic, alkalithermophilic bacteria from soda lakes.</title>
        <authorList>
            <person name="Zhao B."/>
        </authorList>
    </citation>
    <scope>NUCLEOTIDE SEQUENCE [LARGE SCALE GENOMIC DNA]</scope>
    <source>
        <strain evidence="1 2">DSM 18760</strain>
    </source>
</reference>
<keyword evidence="2" id="KW-1185">Reference proteome</keyword>
<dbReference type="AlphaFoldDB" id="A0A226BX22"/>
<evidence type="ECO:0000313" key="1">
    <source>
        <dbReference type="EMBL" id="OWZ82739.1"/>
    </source>
</evidence>
<name>A0A226BX22_9FIRM</name>
<comment type="caution">
    <text evidence="1">The sequence shown here is derived from an EMBL/GenBank/DDBJ whole genome shotgun (WGS) entry which is preliminary data.</text>
</comment>
<proteinExistence type="predicted"/>
<dbReference type="Proteomes" id="UP000214588">
    <property type="component" value="Unassembled WGS sequence"/>
</dbReference>
<protein>
    <submittedName>
        <fullName evidence="1">Uncharacterized protein</fullName>
    </submittedName>
</protein>
<accession>A0A226BX22</accession>
<organism evidence="1 2">
    <name type="scientific">Natranaerobius trueperi</name>
    <dbReference type="NCBI Taxonomy" id="759412"/>
    <lineage>
        <taxon>Bacteria</taxon>
        <taxon>Bacillati</taxon>
        <taxon>Bacillota</taxon>
        <taxon>Clostridia</taxon>
        <taxon>Natranaerobiales</taxon>
        <taxon>Natranaerobiaceae</taxon>
        <taxon>Natranaerobius</taxon>
    </lineage>
</organism>
<dbReference type="EMBL" id="NIQC01000045">
    <property type="protein sequence ID" value="OWZ82739.1"/>
    <property type="molecule type" value="Genomic_DNA"/>
</dbReference>
<gene>
    <name evidence="1" type="ORF">CDO51_12480</name>
</gene>